<dbReference type="EnsemblPlants" id="ORGLA09G0044000.1">
    <property type="protein sequence ID" value="ORGLA09G0044000.1"/>
    <property type="gene ID" value="ORGLA09G0044000"/>
</dbReference>
<organism evidence="3 4">
    <name type="scientific">Oryza glaberrima</name>
    <name type="common">African rice</name>
    <dbReference type="NCBI Taxonomy" id="4538"/>
    <lineage>
        <taxon>Eukaryota</taxon>
        <taxon>Viridiplantae</taxon>
        <taxon>Streptophyta</taxon>
        <taxon>Embryophyta</taxon>
        <taxon>Tracheophyta</taxon>
        <taxon>Spermatophyta</taxon>
        <taxon>Magnoliopsida</taxon>
        <taxon>Liliopsida</taxon>
        <taxon>Poales</taxon>
        <taxon>Poaceae</taxon>
        <taxon>BOP clade</taxon>
        <taxon>Oryzoideae</taxon>
        <taxon>Oryzeae</taxon>
        <taxon>Oryzinae</taxon>
        <taxon>Oryza</taxon>
    </lineage>
</organism>
<feature type="domain" description="Amidase" evidence="2">
    <location>
        <begin position="36"/>
        <end position="115"/>
    </location>
</feature>
<feature type="compositionally biased region" description="Polar residues" evidence="1">
    <location>
        <begin position="33"/>
        <end position="48"/>
    </location>
</feature>
<accession>I1QN11</accession>
<sequence>RLAPFDFLSSSANEAGSGVAGRPHPPLLATDPLLTSGNNLHHGSTRNPHNPGRVSGGSSSGSAAAVCAGLCPVALGVDGGGSVRMPAALCGVVGFKPTAGRLSNAGVLPLKLDGRYSAIVDQSRSQPSLHGVRKLTGKDGKRDGVKPPQVNACVEYERSARLEITKRDSENVRCIDVVYPHNLRFTVGKVAGDDLVGREEECQPALSAVHEEGEGGGEARYLAGGVAPEMARLLVQYSSGLWVDFAGALLGQDDRGVAEVCITFKM</sequence>
<evidence type="ECO:0000256" key="1">
    <source>
        <dbReference type="SAM" id="MobiDB-lite"/>
    </source>
</evidence>
<evidence type="ECO:0000313" key="3">
    <source>
        <dbReference type="EnsemblPlants" id="ORGLA09G0044000.1"/>
    </source>
</evidence>
<dbReference type="InterPro" id="IPR023631">
    <property type="entry name" value="Amidase_dom"/>
</dbReference>
<dbReference type="Pfam" id="PF01425">
    <property type="entry name" value="Amidase"/>
    <property type="match status" value="1"/>
</dbReference>
<dbReference type="Gene3D" id="3.90.1300.10">
    <property type="entry name" value="Amidase signature (AS) domain"/>
    <property type="match status" value="1"/>
</dbReference>
<reference evidence="3 4" key="2">
    <citation type="submission" date="2018-04" db="EMBL/GenBank/DDBJ databases">
        <title>OglaRS2 (Oryza glaberrima Reference Sequence Version 2).</title>
        <authorList>
            <person name="Zhang J."/>
            <person name="Kudrna D."/>
            <person name="Lee S."/>
            <person name="Talag J."/>
            <person name="Rajasekar S."/>
            <person name="Wing R.A."/>
        </authorList>
    </citation>
    <scope>NUCLEOTIDE SEQUENCE [LARGE SCALE GENOMIC DNA]</scope>
    <source>
        <strain evidence="3 4">cv. IRGC 96717</strain>
    </source>
</reference>
<dbReference type="PANTHER" id="PTHR11895">
    <property type="entry name" value="TRANSAMIDASE"/>
    <property type="match status" value="1"/>
</dbReference>
<evidence type="ECO:0000313" key="4">
    <source>
        <dbReference type="Proteomes" id="UP000007306"/>
    </source>
</evidence>
<dbReference type="PANTHER" id="PTHR11895:SF67">
    <property type="entry name" value="AMIDASE DOMAIN-CONTAINING PROTEIN"/>
    <property type="match status" value="1"/>
</dbReference>
<dbReference type="AlphaFoldDB" id="I1QN11"/>
<dbReference type="Proteomes" id="UP000007306">
    <property type="component" value="Chromosome 9"/>
</dbReference>
<dbReference type="STRING" id="4538.I1QN11"/>
<name>I1QN11_ORYGL</name>
<dbReference type="GO" id="GO:0003824">
    <property type="term" value="F:catalytic activity"/>
    <property type="evidence" value="ECO:0007669"/>
    <property type="project" value="InterPro"/>
</dbReference>
<feature type="region of interest" description="Disordered" evidence="1">
    <location>
        <begin position="127"/>
        <end position="148"/>
    </location>
</feature>
<dbReference type="HOGENOM" id="CLU_1048018_0_0_1"/>
<evidence type="ECO:0000259" key="2">
    <source>
        <dbReference type="Pfam" id="PF01425"/>
    </source>
</evidence>
<dbReference type="InterPro" id="IPR000120">
    <property type="entry name" value="Amidase"/>
</dbReference>
<dbReference type="OMA" id="VKACVEY"/>
<dbReference type="Gramene" id="ORGLA09G0044000.1">
    <property type="protein sequence ID" value="ORGLA09G0044000.1"/>
    <property type="gene ID" value="ORGLA09G0044000"/>
</dbReference>
<keyword evidence="4" id="KW-1185">Reference proteome</keyword>
<dbReference type="eggNOG" id="KOG1211">
    <property type="taxonomic scope" value="Eukaryota"/>
</dbReference>
<dbReference type="InterPro" id="IPR036928">
    <property type="entry name" value="AS_sf"/>
</dbReference>
<feature type="compositionally biased region" description="Basic and acidic residues" evidence="1">
    <location>
        <begin position="136"/>
        <end position="145"/>
    </location>
</feature>
<feature type="region of interest" description="Disordered" evidence="1">
    <location>
        <begin position="13"/>
        <end position="58"/>
    </location>
</feature>
<proteinExistence type="predicted"/>
<reference evidence="3" key="1">
    <citation type="submission" date="2015-06" db="UniProtKB">
        <authorList>
            <consortium name="EnsemblPlants"/>
        </authorList>
    </citation>
    <scope>IDENTIFICATION</scope>
</reference>
<protein>
    <recommendedName>
        <fullName evidence="2">Amidase domain-containing protein</fullName>
    </recommendedName>
</protein>
<dbReference type="SUPFAM" id="SSF75304">
    <property type="entry name" value="Amidase signature (AS) enzymes"/>
    <property type="match status" value="1"/>
</dbReference>